<dbReference type="SUPFAM" id="SSF57716">
    <property type="entry name" value="Glucocorticoid receptor-like (DNA-binding domain)"/>
    <property type="match status" value="1"/>
</dbReference>
<dbReference type="InterPro" id="IPR044090">
    <property type="entry name" value="Nei2_N"/>
</dbReference>
<evidence type="ECO:0000256" key="6">
    <source>
        <dbReference type="ARBA" id="ARBA00022801"/>
    </source>
</evidence>
<evidence type="ECO:0000256" key="12">
    <source>
        <dbReference type="ARBA" id="ARBA00023295"/>
    </source>
</evidence>
<evidence type="ECO:0000256" key="10">
    <source>
        <dbReference type="ARBA" id="ARBA00023239"/>
    </source>
</evidence>
<dbReference type="PANTHER" id="PTHR42697:SF1">
    <property type="entry name" value="ENDONUCLEASE 8"/>
    <property type="match status" value="1"/>
</dbReference>
<feature type="domain" description="Formamidopyrimidine-DNA glycosylase catalytic" evidence="16">
    <location>
        <begin position="2"/>
        <end position="102"/>
    </location>
</feature>
<keyword evidence="10" id="KW-0456">Lyase</keyword>
<evidence type="ECO:0000256" key="3">
    <source>
        <dbReference type="ARBA" id="ARBA00022723"/>
    </source>
</evidence>
<keyword evidence="3" id="KW-0479">Metal-binding</keyword>
<feature type="domain" description="FPG-type" evidence="15">
    <location>
        <begin position="225"/>
        <end position="265"/>
    </location>
</feature>
<organism evidence="17 18">
    <name type="scientific">Labedaea rhizosphaerae</name>
    <dbReference type="NCBI Taxonomy" id="598644"/>
    <lineage>
        <taxon>Bacteria</taxon>
        <taxon>Bacillati</taxon>
        <taxon>Actinomycetota</taxon>
        <taxon>Actinomycetes</taxon>
        <taxon>Pseudonocardiales</taxon>
        <taxon>Pseudonocardiaceae</taxon>
        <taxon>Labedaea</taxon>
    </lineage>
</organism>
<dbReference type="SUPFAM" id="SSF81624">
    <property type="entry name" value="N-terminal domain of MutM-like DNA repair proteins"/>
    <property type="match status" value="1"/>
</dbReference>
<evidence type="ECO:0000256" key="9">
    <source>
        <dbReference type="ARBA" id="ARBA00023204"/>
    </source>
</evidence>
<keyword evidence="8" id="KW-0238">DNA-binding</keyword>
<dbReference type="PROSITE" id="PS51066">
    <property type="entry name" value="ZF_FPG_2"/>
    <property type="match status" value="1"/>
</dbReference>
<evidence type="ECO:0000313" key="17">
    <source>
        <dbReference type="EMBL" id="TDP97242.1"/>
    </source>
</evidence>
<dbReference type="InterPro" id="IPR012319">
    <property type="entry name" value="FPG_cat"/>
</dbReference>
<dbReference type="CDD" id="cd08971">
    <property type="entry name" value="AcNei2_N"/>
    <property type="match status" value="1"/>
</dbReference>
<evidence type="ECO:0000256" key="1">
    <source>
        <dbReference type="ARBA" id="ARBA00009409"/>
    </source>
</evidence>
<dbReference type="Pfam" id="PF06831">
    <property type="entry name" value="H2TH"/>
    <property type="match status" value="1"/>
</dbReference>
<gene>
    <name evidence="17" type="ORF">EV186_103205</name>
</gene>
<dbReference type="OrthoDB" id="9800855at2"/>
<dbReference type="GO" id="GO:0140078">
    <property type="term" value="F:class I DNA-(apurinic or apyrimidinic site) endonuclease activity"/>
    <property type="evidence" value="ECO:0007669"/>
    <property type="project" value="UniProtKB-EC"/>
</dbReference>
<dbReference type="InterPro" id="IPR010979">
    <property type="entry name" value="Ribosomal_uS13-like_H2TH"/>
</dbReference>
<dbReference type="GO" id="GO:0000703">
    <property type="term" value="F:oxidized pyrimidine nucleobase lesion DNA N-glycosylase activity"/>
    <property type="evidence" value="ECO:0007669"/>
    <property type="project" value="TreeGrafter"/>
</dbReference>
<dbReference type="InterPro" id="IPR015886">
    <property type="entry name" value="H2TH_FPG"/>
</dbReference>
<comment type="similarity">
    <text evidence="1">Belongs to the FPG family.</text>
</comment>
<protein>
    <recommendedName>
        <fullName evidence="2">DNA-(apurinic or apyrimidinic site) lyase</fullName>
        <ecNumber evidence="2">4.2.99.18</ecNumber>
    </recommendedName>
</protein>
<keyword evidence="17" id="KW-0540">Nuclease</keyword>
<dbReference type="EMBL" id="SNXZ01000003">
    <property type="protein sequence ID" value="TDP97242.1"/>
    <property type="molecule type" value="Genomic_DNA"/>
</dbReference>
<dbReference type="AlphaFoldDB" id="A0A4R6SBD0"/>
<dbReference type="SMART" id="SM00898">
    <property type="entry name" value="Fapy_DNA_glyco"/>
    <property type="match status" value="1"/>
</dbReference>
<dbReference type="GO" id="GO:0008270">
    <property type="term" value="F:zinc ion binding"/>
    <property type="evidence" value="ECO:0007669"/>
    <property type="project" value="UniProtKB-KW"/>
</dbReference>
<dbReference type="InterPro" id="IPR000214">
    <property type="entry name" value="Znf_DNA_glyclase/AP_lyase"/>
</dbReference>
<keyword evidence="9" id="KW-0234">DNA repair</keyword>
<dbReference type="RefSeq" id="WP_133850475.1">
    <property type="nucleotide sequence ID" value="NZ_SNXZ01000003.1"/>
</dbReference>
<sequence>MPEGDTVFHTATRLRAALAGSVLRHAQLRHPRLSTMELTGRTVSGVRSVGKHLFLRFDDELSLHHHLMMDGGWSIDPLGTRWRRPGHQARVVLRTDEVEAVGFLLHEMRMVRVAEEDRLVAHLGPDLLDPAWDDDMAALAAARLAAEPSRALGEALLDQRVLAGVGNVYKSEVCFLLGVTPWTPVSEVDTGEAVRLSHDLLYRNRNRDRYDRNTTGQRGRGRGVWVYGRSKRAQGCLRCGGPVRVAEQGEELRERVTYWCPRCQSGPGPD</sequence>
<accession>A0A4R6SBD0</accession>
<dbReference type="InterPro" id="IPR015887">
    <property type="entry name" value="DNA_glyclase_Znf_dom_DNA_BS"/>
</dbReference>
<evidence type="ECO:0000256" key="7">
    <source>
        <dbReference type="ARBA" id="ARBA00022833"/>
    </source>
</evidence>
<dbReference type="SUPFAM" id="SSF46946">
    <property type="entry name" value="S13-like H2TH domain"/>
    <property type="match status" value="1"/>
</dbReference>
<evidence type="ECO:0000256" key="13">
    <source>
        <dbReference type="ARBA" id="ARBA00044632"/>
    </source>
</evidence>
<dbReference type="EC" id="4.2.99.18" evidence="2"/>
<keyword evidence="7" id="KW-0862">Zinc</keyword>
<reference evidence="17 18" key="1">
    <citation type="submission" date="2019-03" db="EMBL/GenBank/DDBJ databases">
        <title>Genomic Encyclopedia of Type Strains, Phase IV (KMG-IV): sequencing the most valuable type-strain genomes for metagenomic binning, comparative biology and taxonomic classification.</title>
        <authorList>
            <person name="Goeker M."/>
        </authorList>
    </citation>
    <scope>NUCLEOTIDE SEQUENCE [LARGE SCALE GENOMIC DNA]</scope>
    <source>
        <strain evidence="17 18">DSM 45361</strain>
    </source>
</reference>
<dbReference type="Gene3D" id="3.20.190.10">
    <property type="entry name" value="MutM-like, N-terminal"/>
    <property type="match status" value="1"/>
</dbReference>
<dbReference type="Proteomes" id="UP000295444">
    <property type="component" value="Unassembled WGS sequence"/>
</dbReference>
<keyword evidence="12" id="KW-0326">Glycosidase</keyword>
<keyword evidence="6" id="KW-0378">Hydrolase</keyword>
<evidence type="ECO:0000256" key="2">
    <source>
        <dbReference type="ARBA" id="ARBA00012720"/>
    </source>
</evidence>
<dbReference type="SMART" id="SM01232">
    <property type="entry name" value="H2TH"/>
    <property type="match status" value="1"/>
</dbReference>
<dbReference type="PANTHER" id="PTHR42697">
    <property type="entry name" value="ENDONUCLEASE 8"/>
    <property type="match status" value="1"/>
</dbReference>
<evidence type="ECO:0000256" key="11">
    <source>
        <dbReference type="ARBA" id="ARBA00023268"/>
    </source>
</evidence>
<proteinExistence type="inferred from homology"/>
<keyword evidence="17" id="KW-0255">Endonuclease</keyword>
<evidence type="ECO:0000256" key="5">
    <source>
        <dbReference type="ARBA" id="ARBA00022771"/>
    </source>
</evidence>
<dbReference type="GO" id="GO:0006284">
    <property type="term" value="P:base-excision repair"/>
    <property type="evidence" value="ECO:0007669"/>
    <property type="project" value="InterPro"/>
</dbReference>
<evidence type="ECO:0000313" key="18">
    <source>
        <dbReference type="Proteomes" id="UP000295444"/>
    </source>
</evidence>
<evidence type="ECO:0000256" key="4">
    <source>
        <dbReference type="ARBA" id="ARBA00022763"/>
    </source>
</evidence>
<dbReference type="Pfam" id="PF01149">
    <property type="entry name" value="Fapy_DNA_glyco"/>
    <property type="match status" value="1"/>
</dbReference>
<evidence type="ECO:0000256" key="14">
    <source>
        <dbReference type="PROSITE-ProRule" id="PRU00391"/>
    </source>
</evidence>
<dbReference type="InterPro" id="IPR035937">
    <property type="entry name" value="FPG_N"/>
</dbReference>
<dbReference type="Gene3D" id="1.10.8.50">
    <property type="match status" value="1"/>
</dbReference>
<comment type="caution">
    <text evidence="17">The sequence shown here is derived from an EMBL/GenBank/DDBJ whole genome shotgun (WGS) entry which is preliminary data.</text>
</comment>
<dbReference type="PROSITE" id="PS51068">
    <property type="entry name" value="FPG_CAT"/>
    <property type="match status" value="1"/>
</dbReference>
<name>A0A4R6SBD0_LABRH</name>
<evidence type="ECO:0000259" key="15">
    <source>
        <dbReference type="PROSITE" id="PS51066"/>
    </source>
</evidence>
<dbReference type="GO" id="GO:0003684">
    <property type="term" value="F:damaged DNA binding"/>
    <property type="evidence" value="ECO:0007669"/>
    <property type="project" value="InterPro"/>
</dbReference>
<evidence type="ECO:0000256" key="8">
    <source>
        <dbReference type="ARBA" id="ARBA00023125"/>
    </source>
</evidence>
<evidence type="ECO:0000259" key="16">
    <source>
        <dbReference type="PROSITE" id="PS51068"/>
    </source>
</evidence>
<keyword evidence="5 14" id="KW-0863">Zinc-finger</keyword>
<keyword evidence="4" id="KW-0227">DNA damage</keyword>
<dbReference type="PROSITE" id="PS01242">
    <property type="entry name" value="ZF_FPG_1"/>
    <property type="match status" value="1"/>
</dbReference>
<keyword evidence="18" id="KW-1185">Reference proteome</keyword>
<comment type="catalytic activity">
    <reaction evidence="13">
        <text>2'-deoxyribonucleotide-(2'-deoxyribose 5'-phosphate)-2'-deoxyribonucleotide-DNA = a 3'-end 2'-deoxyribonucleotide-(2,3-dehydro-2,3-deoxyribose 5'-phosphate)-DNA + a 5'-end 5'-phospho-2'-deoxyribonucleoside-DNA + H(+)</text>
        <dbReference type="Rhea" id="RHEA:66592"/>
        <dbReference type="Rhea" id="RHEA-COMP:13180"/>
        <dbReference type="Rhea" id="RHEA-COMP:16897"/>
        <dbReference type="Rhea" id="RHEA-COMP:17067"/>
        <dbReference type="ChEBI" id="CHEBI:15378"/>
        <dbReference type="ChEBI" id="CHEBI:136412"/>
        <dbReference type="ChEBI" id="CHEBI:157695"/>
        <dbReference type="ChEBI" id="CHEBI:167181"/>
        <dbReference type="EC" id="4.2.99.18"/>
    </reaction>
</comment>
<keyword evidence="11" id="KW-0511">Multifunctional enzyme</keyword>